<feature type="compositionally biased region" description="Low complexity" evidence="3">
    <location>
        <begin position="30"/>
        <end position="49"/>
    </location>
</feature>
<sequence>MKKLHLIVLPLLLLALLVSACGNNSNSNASNNAANAASPSNEASTEPSATPSPEASKAPEGYVPTELTVQFVPSQNADTLEAKAKPLEKLLGDKLGIPVKVSVSTDYNTIIEAMASKKVDVGFLPPTAYVLAKEKGAAEVMLQAQRFGVDDATGAPTTELVDNYKSMIIVKKDSPIKTVADLKGKKIAYQNVTSSAGYVWPAAALMDAGLDPLKDVQPITVKGHDQGVLAVLNGDVDAAAIFQDARTLVSKDYPKVFEDTRVLTFTEPIPNDTISVRSDMNADWVAKIQQAFIDIGTDPEGHQIIFDVYSHQGYVKSDDSVFDIVRQYNEKVKTE</sequence>
<feature type="signal peptide" evidence="4">
    <location>
        <begin position="1"/>
        <end position="20"/>
    </location>
</feature>
<comment type="caution">
    <text evidence="6">The sequence shown here is derived from an EMBL/GenBank/DDBJ whole genome shotgun (WGS) entry which is preliminary data.</text>
</comment>
<evidence type="ECO:0000259" key="5">
    <source>
        <dbReference type="SMART" id="SM00062"/>
    </source>
</evidence>
<accession>A0ABQ6NJL4</accession>
<name>A0ABQ6NJL4_9BACL</name>
<dbReference type="SMART" id="SM00062">
    <property type="entry name" value="PBPb"/>
    <property type="match status" value="1"/>
</dbReference>
<feature type="region of interest" description="Disordered" evidence="3">
    <location>
        <begin position="30"/>
        <end position="60"/>
    </location>
</feature>
<evidence type="ECO:0000256" key="2">
    <source>
        <dbReference type="ARBA" id="ARBA00022729"/>
    </source>
</evidence>
<dbReference type="InterPro" id="IPR005770">
    <property type="entry name" value="PhnD"/>
</dbReference>
<dbReference type="PROSITE" id="PS51257">
    <property type="entry name" value="PROKAR_LIPOPROTEIN"/>
    <property type="match status" value="1"/>
</dbReference>
<evidence type="ECO:0000313" key="7">
    <source>
        <dbReference type="Proteomes" id="UP001285921"/>
    </source>
</evidence>
<dbReference type="NCBIfam" id="TIGR01098">
    <property type="entry name" value="3A0109s03R"/>
    <property type="match status" value="1"/>
</dbReference>
<dbReference type="CDD" id="cd01071">
    <property type="entry name" value="PBP2_PhnD_like"/>
    <property type="match status" value="1"/>
</dbReference>
<comment type="similarity">
    <text evidence="1">Belongs to the phosphate/phosphite/phosphonate binding protein family.</text>
</comment>
<organism evidence="6 7">
    <name type="scientific">Paenibacillus glycanilyticus</name>
    <dbReference type="NCBI Taxonomy" id="126569"/>
    <lineage>
        <taxon>Bacteria</taxon>
        <taxon>Bacillati</taxon>
        <taxon>Bacillota</taxon>
        <taxon>Bacilli</taxon>
        <taxon>Bacillales</taxon>
        <taxon>Paenibacillaceae</taxon>
        <taxon>Paenibacillus</taxon>
    </lineage>
</organism>
<evidence type="ECO:0000256" key="4">
    <source>
        <dbReference type="SAM" id="SignalP"/>
    </source>
</evidence>
<dbReference type="PANTHER" id="PTHR35841:SF1">
    <property type="entry name" value="PHOSPHONATES-BINDING PERIPLASMIC PROTEIN"/>
    <property type="match status" value="1"/>
</dbReference>
<reference evidence="6 7" key="1">
    <citation type="submission" date="2023-05" db="EMBL/GenBank/DDBJ databases">
        <title>Draft genome of Paenibacillus sp. CCS26.</title>
        <authorList>
            <person name="Akita H."/>
            <person name="Shinto Y."/>
            <person name="Kimura Z."/>
        </authorList>
    </citation>
    <scope>NUCLEOTIDE SEQUENCE [LARGE SCALE GENOMIC DNA]</scope>
    <source>
        <strain evidence="6 7">CCS26</strain>
    </source>
</reference>
<dbReference type="EMBL" id="BTCL01000004">
    <property type="protein sequence ID" value="GMK44295.1"/>
    <property type="molecule type" value="Genomic_DNA"/>
</dbReference>
<feature type="chain" id="PRO_5045041384" evidence="4">
    <location>
        <begin position="21"/>
        <end position="335"/>
    </location>
</feature>
<evidence type="ECO:0000256" key="1">
    <source>
        <dbReference type="ARBA" id="ARBA00007162"/>
    </source>
</evidence>
<keyword evidence="2 4" id="KW-0732">Signal</keyword>
<gene>
    <name evidence="6" type="ORF">PghCCS26_14230</name>
</gene>
<evidence type="ECO:0000313" key="6">
    <source>
        <dbReference type="EMBL" id="GMK44295.1"/>
    </source>
</evidence>
<dbReference type="PANTHER" id="PTHR35841">
    <property type="entry name" value="PHOSPHONATES-BINDING PERIPLASMIC PROTEIN"/>
    <property type="match status" value="1"/>
</dbReference>
<dbReference type="InterPro" id="IPR001638">
    <property type="entry name" value="Solute-binding_3/MltF_N"/>
</dbReference>
<feature type="domain" description="Solute-binding protein family 3/N-terminal" evidence="5">
    <location>
        <begin position="66"/>
        <end position="308"/>
    </location>
</feature>
<dbReference type="Gene3D" id="3.40.190.10">
    <property type="entry name" value="Periplasmic binding protein-like II"/>
    <property type="match status" value="2"/>
</dbReference>
<dbReference type="Pfam" id="PF12974">
    <property type="entry name" value="Phosphonate-bd"/>
    <property type="match status" value="1"/>
</dbReference>
<dbReference type="Proteomes" id="UP001285921">
    <property type="component" value="Unassembled WGS sequence"/>
</dbReference>
<evidence type="ECO:0000256" key="3">
    <source>
        <dbReference type="SAM" id="MobiDB-lite"/>
    </source>
</evidence>
<proteinExistence type="inferred from homology"/>
<dbReference type="RefSeq" id="WP_317979323.1">
    <property type="nucleotide sequence ID" value="NZ_BTCL01000004.1"/>
</dbReference>
<dbReference type="SUPFAM" id="SSF53850">
    <property type="entry name" value="Periplasmic binding protein-like II"/>
    <property type="match status" value="1"/>
</dbReference>
<keyword evidence="7" id="KW-1185">Reference proteome</keyword>
<protein>
    <submittedName>
        <fullName evidence="6">Phosphonate ABC transporter substrate-binding protein</fullName>
    </submittedName>
</protein>